<dbReference type="InterPro" id="IPR052552">
    <property type="entry name" value="YeaO-like"/>
</dbReference>
<sequence>MPPRPPVPDTPGGRIRVKRIYRAARVSDGRRVLVDRLWPRGVAKDRARLSDWCREIAPSDALRHWFHDHSDQWQAFTTRYEAELAAHDDLVRELAGYAREGVVTLLYASKNEDHNNAIVLRDYLRRWLLREEEDGGPAI</sequence>
<proteinExistence type="predicted"/>
<accession>A0ABT7FHN8</accession>
<dbReference type="EMBL" id="JASNJE010000022">
    <property type="protein sequence ID" value="MDK3074656.1"/>
    <property type="molecule type" value="Genomic_DNA"/>
</dbReference>
<dbReference type="PANTHER" id="PTHR36849:SF1">
    <property type="entry name" value="CYTOPLASMIC PROTEIN"/>
    <property type="match status" value="1"/>
</dbReference>
<protein>
    <submittedName>
        <fullName evidence="1">DUF488 family protein</fullName>
    </submittedName>
</protein>
<evidence type="ECO:0000313" key="1">
    <source>
        <dbReference type="EMBL" id="MDK3074656.1"/>
    </source>
</evidence>
<organism evidence="1 2">
    <name type="scientific">Sedimentitalea xiamensis</name>
    <dbReference type="NCBI Taxonomy" id="3050037"/>
    <lineage>
        <taxon>Bacteria</taxon>
        <taxon>Pseudomonadati</taxon>
        <taxon>Pseudomonadota</taxon>
        <taxon>Alphaproteobacteria</taxon>
        <taxon>Rhodobacterales</taxon>
        <taxon>Paracoccaceae</taxon>
        <taxon>Sedimentitalea</taxon>
    </lineage>
</organism>
<dbReference type="Pfam" id="PF22752">
    <property type="entry name" value="DUF488-N3i"/>
    <property type="match status" value="1"/>
</dbReference>
<dbReference type="RefSeq" id="WP_284486587.1">
    <property type="nucleotide sequence ID" value="NZ_JASNJE010000022.1"/>
</dbReference>
<keyword evidence="2" id="KW-1185">Reference proteome</keyword>
<dbReference type="Proteomes" id="UP001227126">
    <property type="component" value="Unassembled WGS sequence"/>
</dbReference>
<reference evidence="1 2" key="1">
    <citation type="submission" date="2023-05" db="EMBL/GenBank/DDBJ databases">
        <title>Sedimentitalea sp. nov. JM2-8.</title>
        <authorList>
            <person name="Huang J."/>
        </authorList>
    </citation>
    <scope>NUCLEOTIDE SEQUENCE [LARGE SCALE GENOMIC DNA]</scope>
    <source>
        <strain evidence="1 2">JM2-8</strain>
    </source>
</reference>
<dbReference type="PANTHER" id="PTHR36849">
    <property type="entry name" value="CYTOPLASMIC PROTEIN-RELATED"/>
    <property type="match status" value="1"/>
</dbReference>
<name>A0ABT7FHN8_9RHOB</name>
<comment type="caution">
    <text evidence="1">The sequence shown here is derived from an EMBL/GenBank/DDBJ whole genome shotgun (WGS) entry which is preliminary data.</text>
</comment>
<gene>
    <name evidence="1" type="ORF">QO034_16305</name>
</gene>
<evidence type="ECO:0000313" key="2">
    <source>
        <dbReference type="Proteomes" id="UP001227126"/>
    </source>
</evidence>